<dbReference type="EMBL" id="CAAALY010272368">
    <property type="protein sequence ID" value="VEL42054.1"/>
    <property type="molecule type" value="Genomic_DNA"/>
</dbReference>
<dbReference type="AlphaFoldDB" id="A0A3S5BE66"/>
<dbReference type="InterPro" id="IPR051608">
    <property type="entry name" value="RQC_Subunit_NEMF"/>
</dbReference>
<dbReference type="Proteomes" id="UP000784294">
    <property type="component" value="Unassembled WGS sequence"/>
</dbReference>
<accession>A0A3S5BE66</accession>
<sequence>MKLRFSSFDLLVALSEIRHILLNHRVINIYDINTKTYLIKFSGPSNDKHILLLQAGSRIHITDFEWPKNLIPSGFTAKSLRAKLRKHIKNKRLTEIVQLGFDRVVDLQFGSGEVAFHLIFEFYDKV</sequence>
<dbReference type="GO" id="GO:0000049">
    <property type="term" value="F:tRNA binding"/>
    <property type="evidence" value="ECO:0007669"/>
    <property type="project" value="TreeGrafter"/>
</dbReference>
<reference evidence="1" key="1">
    <citation type="submission" date="2018-11" db="EMBL/GenBank/DDBJ databases">
        <authorList>
            <consortium name="Pathogen Informatics"/>
        </authorList>
    </citation>
    <scope>NUCLEOTIDE SEQUENCE</scope>
</reference>
<gene>
    <name evidence="1" type="ORF">PXEA_LOCUS35494</name>
</gene>
<comment type="caution">
    <text evidence="1">The sequence shown here is derived from an EMBL/GenBank/DDBJ whole genome shotgun (WGS) entry which is preliminary data.</text>
</comment>
<dbReference type="GO" id="GO:0072344">
    <property type="term" value="P:rescue of stalled ribosome"/>
    <property type="evidence" value="ECO:0007669"/>
    <property type="project" value="TreeGrafter"/>
</dbReference>
<dbReference type="GO" id="GO:1990112">
    <property type="term" value="C:RQC complex"/>
    <property type="evidence" value="ECO:0007669"/>
    <property type="project" value="TreeGrafter"/>
</dbReference>
<evidence type="ECO:0000313" key="1">
    <source>
        <dbReference type="EMBL" id="VEL42054.1"/>
    </source>
</evidence>
<evidence type="ECO:0000313" key="2">
    <source>
        <dbReference type="Proteomes" id="UP000784294"/>
    </source>
</evidence>
<dbReference type="PANTHER" id="PTHR15239">
    <property type="entry name" value="NUCLEAR EXPORT MEDIATOR FACTOR NEMF"/>
    <property type="match status" value="1"/>
</dbReference>
<keyword evidence="2" id="KW-1185">Reference proteome</keyword>
<dbReference type="GO" id="GO:0043023">
    <property type="term" value="F:ribosomal large subunit binding"/>
    <property type="evidence" value="ECO:0007669"/>
    <property type="project" value="TreeGrafter"/>
</dbReference>
<proteinExistence type="predicted"/>
<dbReference type="OrthoDB" id="207084at2759"/>
<protein>
    <submittedName>
        <fullName evidence="1">Uncharacterized protein</fullName>
    </submittedName>
</protein>
<dbReference type="PANTHER" id="PTHR15239:SF6">
    <property type="entry name" value="RIBOSOME QUALITY CONTROL COMPLEX SUBUNIT NEMF"/>
    <property type="match status" value="1"/>
</dbReference>
<organism evidence="1 2">
    <name type="scientific">Protopolystoma xenopodis</name>
    <dbReference type="NCBI Taxonomy" id="117903"/>
    <lineage>
        <taxon>Eukaryota</taxon>
        <taxon>Metazoa</taxon>
        <taxon>Spiralia</taxon>
        <taxon>Lophotrochozoa</taxon>
        <taxon>Platyhelminthes</taxon>
        <taxon>Monogenea</taxon>
        <taxon>Polyopisthocotylea</taxon>
        <taxon>Polystomatidea</taxon>
        <taxon>Polystomatidae</taxon>
        <taxon>Protopolystoma</taxon>
    </lineage>
</organism>
<dbReference type="Gene3D" id="2.30.310.10">
    <property type="entry name" value="ibrinogen binding protein from staphylococcus aureus domain"/>
    <property type="match status" value="1"/>
</dbReference>
<dbReference type="Pfam" id="PF05833">
    <property type="entry name" value="NFACT_N"/>
    <property type="match status" value="1"/>
</dbReference>
<name>A0A3S5BE66_9PLAT</name>
<dbReference type="GO" id="GO:1990116">
    <property type="term" value="P:ribosome-associated ubiquitin-dependent protein catabolic process"/>
    <property type="evidence" value="ECO:0007669"/>
    <property type="project" value="TreeGrafter"/>
</dbReference>